<evidence type="ECO:0000256" key="5">
    <source>
        <dbReference type="ARBA" id="ARBA00022581"/>
    </source>
</evidence>
<comment type="caution">
    <text evidence="14">Lacks conserved residue(s) required for the propagation of feature annotation.</text>
</comment>
<keyword evidence="3 14" id="KW-0813">Transport</keyword>
<keyword evidence="9 14" id="KW-0406">Ion transport</keyword>
<sequence>MQALEILAIVALVVAAILAIVVWTIVFVEWRRLRKQRKIDWLIDRIRERAEDSGNESEGDEEELSALVEMGHLAPWVVNDRKKSGSQFIMGYLCGKKQIPPYFAHQMLKHIKQRHITSGLHMPVYQQTPTHKK</sequence>
<dbReference type="InterPro" id="IPR008187">
    <property type="entry name" value="Vpu"/>
</dbReference>
<organism evidence="16">
    <name type="scientific">Human immunodeficiency virus type 1</name>
    <name type="common">HIV-1</name>
    <dbReference type="NCBI Taxonomy" id="11676"/>
    <lineage>
        <taxon>Viruses</taxon>
        <taxon>Riboviria</taxon>
        <taxon>Pararnavirae</taxon>
        <taxon>Artverviricota</taxon>
        <taxon>Revtraviricetes</taxon>
        <taxon>Ortervirales</taxon>
        <taxon>Retroviridae</taxon>
        <taxon>Orthoretrovirinae</taxon>
        <taxon>Lentivirus</taxon>
        <taxon>Lentivirus humimdef1</taxon>
    </lineage>
</organism>
<evidence type="ECO:0000256" key="7">
    <source>
        <dbReference type="ARBA" id="ARBA00022703"/>
    </source>
</evidence>
<keyword evidence="14" id="KW-0899">Viral immunoevasion</keyword>
<comment type="function">
    <text evidence="14">Enhances virion budding, by targeting human CD4 and Tetherin/BST2 to proteasome degradation. Degradation of CD4 prevents any unwanted premature interactions between viral Env and its host receptor CD4 in the endoplasmic reticulum. Degradation of antiretroviral protein Tetherin/BST2 is important for virion budding, as BST2 tethers new viral particles to the host cell membrane. Mechanistically, Vpu bridges either CD4 or BST2 to BTRC, a substrate recognition subunit of the Skp1/Cullin/F-box protein E3 ubiquitin ligase, induces their ubiquitination and subsequent proteasomal degradation. The alteration of the E3 ligase specificity by Vpu seems to promote the degradation of host IKBKB, leading to NF-kappa-B down-regulation and subsequent apoptosis. Acts as a viroporin that forms an oligomeric ion channel in membranes. Modulates the host DNA repair mechanisms to promote degradation of nuclear viral cDNA in cells that are already productively infected in order to suppress immune sensing and proviral hyper-integration (superinfection). Manipulates PML-NBs and modulates SUMOylation of host BLM protein thereby enhancing its DNA-end processing activity toward viral unintegrated linear DNA. Also inhibits RAD52-mediated homologous repair of viral cDNA, preventing the generation of dead-end circular forms of single copies of the long terminal repeat and permitting sustained nucleolytic attack.</text>
</comment>
<comment type="domain">
    <text evidence="14">The N-terminus and transmembrane domains are required for self-oligomerization and proper virion budding, whereas the cytoplasmic domain is required for CD4 degradation. The cytoplasmic domain is composed of 2 amphipathic alpha helix that form a U-shape.</text>
</comment>
<comment type="PTM">
    <text evidence="14">Phosphorylated by host CK2. This phosphorylation is necessary for interaction with human BTRC and degradation of CD4.</text>
</comment>
<dbReference type="Pfam" id="PF00558">
    <property type="entry name" value="Vpu"/>
    <property type="match status" value="1"/>
</dbReference>
<evidence type="ECO:0000256" key="9">
    <source>
        <dbReference type="ARBA" id="ARBA00023065"/>
    </source>
</evidence>
<evidence type="ECO:0000256" key="4">
    <source>
        <dbReference type="ARBA" id="ARBA00022553"/>
    </source>
</evidence>
<comment type="function">
    <text evidence="15">Enhances virion budding by targeting host CD4 and Tetherin/BST2 to proteasome degradation. Degradation of CD4 prevents any unwanted premature interactions between viral Env and its host receptor CD4 in the endoplasmic reticulum. Degradation of antiretroviral protein Tetherin/BST2 is important for virion budding, as BST2 tethers new viral particles to the host cell membrane. Mechanistically, Vpu bridges either CD4 or BST2 to BTRC, a substrate recognition subunit of the Skp1/Cullin/F-box protein E3 ubiquitin ligase, induces their ubiquitination and subsequent proteasomal degradation. The alteration of the E3 ligase specificity by Vpu seems to promote the degradation of host IKBKB, leading to NF-kappa-B down-regulation and subsequent apoptosis. Acts as a viroporin that forms an oligomeric ion channel in membranes. Modulates the host DNA repair mechanisms to promote degradation of nuclear viral cDNA in cells that are already productively infected in order to suppress immune sensing and proviral hyper-integration (superinfection). Manipulates PML-NBs and modulates SUMOylation of host BLM protein thereby enhancing its DNA-end processing activity toward viral unintegrated linear DNA. Also inhibits RAD52-mediated homologous repair of viral cDNA, preventing the generation of dead-end circular forms of single copies of the long terminal repeat and permitting sustained nucleolytic attack.</text>
</comment>
<name>L7TKB7_HV1</name>
<dbReference type="InterPro" id="IPR009032">
    <property type="entry name" value="Vpu_cyt_dom_sf"/>
</dbReference>
<evidence type="ECO:0000256" key="12">
    <source>
        <dbReference type="ARBA" id="ARBA00030659"/>
    </source>
</evidence>
<dbReference type="GO" id="GO:0016020">
    <property type="term" value="C:membrane"/>
    <property type="evidence" value="ECO:0007669"/>
    <property type="project" value="UniProtKB-UniRule"/>
</dbReference>
<dbReference type="GO" id="GO:0039587">
    <property type="term" value="P:symbiont-mediated-mediated suppression of host tetherin activity"/>
    <property type="evidence" value="ECO:0007669"/>
    <property type="project" value="UniProtKB-UniRule"/>
</dbReference>
<protein>
    <recommendedName>
        <fullName evidence="2 14">Protein Vpu</fullName>
    </recommendedName>
    <alternativeName>
        <fullName evidence="13 14">U ORF protein</fullName>
    </alternativeName>
    <alternativeName>
        <fullName evidence="12 14">Viral protein U</fullName>
    </alternativeName>
</protein>
<keyword evidence="7 14" id="KW-0053">Apoptosis</keyword>
<dbReference type="GO" id="GO:0052170">
    <property type="term" value="P:symbiont-mediated suppression of host innate immune response"/>
    <property type="evidence" value="ECO:0007669"/>
    <property type="project" value="UniProtKB-KW"/>
</dbReference>
<evidence type="ECO:0000256" key="15">
    <source>
        <dbReference type="RuleBase" id="RU364058"/>
    </source>
</evidence>
<keyword evidence="11 14" id="KW-0407">Ion channel</keyword>
<evidence type="ECO:0000256" key="6">
    <source>
        <dbReference type="ARBA" id="ARBA00022692"/>
    </source>
</evidence>
<dbReference type="GO" id="GO:0039502">
    <property type="term" value="P:symbiont-mediated suppression of host type I interferon-mediated signaling pathway"/>
    <property type="evidence" value="ECO:0007669"/>
    <property type="project" value="UniProtKB-UniRule"/>
</dbReference>
<comment type="similarity">
    <text evidence="14 15">Belongs to the HIV-1 VPU protein family.</text>
</comment>
<dbReference type="GO" id="GO:0032801">
    <property type="term" value="P:receptor catabolic process"/>
    <property type="evidence" value="ECO:0007669"/>
    <property type="project" value="UniProtKB-UniRule"/>
</dbReference>
<evidence type="ECO:0000256" key="3">
    <source>
        <dbReference type="ARBA" id="ARBA00022448"/>
    </source>
</evidence>
<keyword evidence="10 14" id="KW-0472">Membrane</keyword>
<keyword evidence="14" id="KW-1114">Inhibition of host interferon signaling pathway by virus</keyword>
<reference evidence="16" key="1">
    <citation type="journal article" date="2013" name="Virology">
        <title>Molecular identification, cloning and characterization of transmitted/founder HIV-1 subtype A, D and A/D infectious molecular clones.</title>
        <authorList>
            <person name="Baalwa J."/>
            <person name="Wang S."/>
            <person name="Parrish N.F."/>
            <person name="Decker J.M."/>
            <person name="Keele B.F."/>
            <person name="Learn G.H."/>
            <person name="Yue L."/>
            <person name="Ruzagira E."/>
            <person name="Ssemwanga D."/>
            <person name="Kamali A."/>
            <person name="Amornkul P.N."/>
            <person name="Price M.A."/>
            <person name="Kappes J.C."/>
            <person name="Karita E."/>
            <person name="Kaleebu P."/>
            <person name="Sanders E."/>
            <person name="Gilmour J."/>
            <person name="Allen S."/>
            <person name="Hunter E."/>
            <person name="Montefiori D.C."/>
            <person name="Haynes B.F."/>
            <person name="Cormier E."/>
            <person name="Hahn B.H."/>
            <person name="Shaw G.M."/>
        </authorList>
    </citation>
    <scope>NUCLEOTIDE SEQUENCE</scope>
    <source>
        <strain evidence="16">0B191882_3_A1</strain>
    </source>
</reference>
<evidence type="ECO:0000256" key="11">
    <source>
        <dbReference type="ARBA" id="ARBA00023303"/>
    </source>
</evidence>
<proteinExistence type="inferred from homology"/>
<comment type="subcellular location">
    <subcellularLocation>
        <location evidence="1 14 15">Host membrane</location>
        <topology evidence="1 14 15">Single-pass type I membrane protein</topology>
    </subcellularLocation>
</comment>
<evidence type="ECO:0000313" key="16">
    <source>
        <dbReference type="EMBL" id="AGC33277.1"/>
    </source>
</evidence>
<comment type="subunit">
    <text evidence="14">Homopentamer. Interacts with host CD4 and BRTC; these interactions induce proteasomal degradation of CD4. Interacts with host BST2; this interaction leads to the degradation of host BST2. Interacts with host FBXW11. Interacts with host AP1M1; this interaction plays a role in the mistrafficking and subsequent degradation of host BST2. Interacts with host RANBP2; this interaction allows Vpu to down-regulate host BLM sumoylation.</text>
</comment>
<accession>L7TKB7</accession>
<feature type="topological domain" description="Extracellular" evidence="14">
    <location>
        <begin position="1"/>
        <end position="6"/>
    </location>
</feature>
<keyword evidence="14" id="KW-1090">Inhibition of host innate immune response by virus</keyword>
<dbReference type="EMBL" id="JX203082">
    <property type="protein sequence ID" value="AGC33277.1"/>
    <property type="molecule type" value="Genomic_RNA"/>
</dbReference>
<feature type="transmembrane region" description="Helical" evidence="15">
    <location>
        <begin position="6"/>
        <end position="28"/>
    </location>
</feature>
<dbReference type="GO" id="GO:0019076">
    <property type="term" value="P:viral release from host cell"/>
    <property type="evidence" value="ECO:0007669"/>
    <property type="project" value="UniProtKB-UniRule"/>
</dbReference>
<keyword evidence="5 14" id="KW-0945">Host-virus interaction</keyword>
<dbReference type="SUPFAM" id="SSF57647">
    <property type="entry name" value="HIV-1 VPU cytoplasmic domain"/>
    <property type="match status" value="1"/>
</dbReference>
<dbReference type="GO" id="GO:0033644">
    <property type="term" value="C:host cell membrane"/>
    <property type="evidence" value="ECO:0007669"/>
    <property type="project" value="UniProtKB-SubCell"/>
</dbReference>
<keyword evidence="14" id="KW-0922">Interferon antiviral system evasion</keyword>
<keyword evidence="14" id="KW-1084">Inhibition of host tetherin by virus</keyword>
<organismHost>
    <name type="scientific">Homo sapiens</name>
    <name type="common">Human</name>
    <dbReference type="NCBI Taxonomy" id="9606"/>
</organismHost>
<evidence type="ECO:0000256" key="14">
    <source>
        <dbReference type="HAMAP-Rule" id="MF_04082"/>
    </source>
</evidence>
<keyword evidence="8 14" id="KW-1043">Host membrane</keyword>
<keyword evidence="14 15" id="KW-1133">Transmembrane helix</keyword>
<keyword evidence="4 14" id="KW-0597">Phosphoprotein</keyword>
<comment type="miscellaneous">
    <text evidence="14">HIV-1 lineages are divided in three main groups, M (for Major), O (for Outlier), and N (for New, or Non-M, Non-O). The vast majority of strains found worldwide belong to the group M. Group O seems to be endemic to and largely confined to Cameroon and neighboring countries in West Central Africa, where these viruses represent a small minority of HIV-1 strains. The group N is represented by a limited number of isolates from Cameroonian persons. The group M is further subdivided in 9 clades or subtypes (A to D, F to H, J and K).</text>
</comment>
<evidence type="ECO:0000256" key="2">
    <source>
        <dbReference type="ARBA" id="ARBA00018094"/>
    </source>
</evidence>
<evidence type="ECO:0000256" key="13">
    <source>
        <dbReference type="ARBA" id="ARBA00031215"/>
    </source>
</evidence>
<gene>
    <name evidence="14 15 16" type="primary">vpu</name>
</gene>
<dbReference type="Gene3D" id="1.10.195.10">
    <property type="entry name" value="HIV-1 VPU cytoplasmic domain"/>
    <property type="match status" value="1"/>
</dbReference>
<dbReference type="GO" id="GO:0042609">
    <property type="term" value="F:CD4 receptor binding"/>
    <property type="evidence" value="ECO:0007669"/>
    <property type="project" value="UniProtKB-UniRule"/>
</dbReference>
<evidence type="ECO:0000256" key="8">
    <source>
        <dbReference type="ARBA" id="ARBA00022870"/>
    </source>
</evidence>
<feature type="topological domain" description="Cytoplasmic" evidence="14">
    <location>
        <begin position="28"/>
        <end position="133"/>
    </location>
</feature>
<evidence type="ECO:0000256" key="10">
    <source>
        <dbReference type="ARBA" id="ARBA00023136"/>
    </source>
</evidence>
<dbReference type="GO" id="GO:0005261">
    <property type="term" value="F:monoatomic cation channel activity"/>
    <property type="evidence" value="ECO:0007669"/>
    <property type="project" value="UniProtKB-UniRule"/>
</dbReference>
<comment type="activity regulation">
    <text evidence="14">Ion channel activity is inhibited by hexamethylene amiloride in vitro.</text>
</comment>
<dbReference type="HAMAP" id="MF_04082">
    <property type="entry name" value="HIV_VPU"/>
    <property type="match status" value="1"/>
</dbReference>
<keyword evidence="6 14" id="KW-0812">Transmembrane</keyword>
<evidence type="ECO:0000256" key="1">
    <source>
        <dbReference type="ARBA" id="ARBA00004313"/>
    </source>
</evidence>